<reference evidence="7" key="1">
    <citation type="submission" date="2016-07" db="EMBL/GenBank/DDBJ databases">
        <title>Complete genome sequence of Altererythrobacter dongtanensis KCTC 22672, a type strain with esterase isolated from tidal flat.</title>
        <authorList>
            <person name="Cheng H."/>
            <person name="Wu Y.-H."/>
            <person name="Zhou P."/>
            <person name="Huo Y.-Y."/>
            <person name="Wang C.-S."/>
            <person name="Xu X.-W."/>
        </authorList>
    </citation>
    <scope>NUCLEOTIDE SEQUENCE [LARGE SCALE GENOMIC DNA]</scope>
    <source>
        <strain evidence="7">KCTC 22672</strain>
    </source>
</reference>
<organism evidence="7 8">
    <name type="scientific">Tsuneonella dongtanensis</name>
    <dbReference type="NCBI Taxonomy" id="692370"/>
    <lineage>
        <taxon>Bacteria</taxon>
        <taxon>Pseudomonadati</taxon>
        <taxon>Pseudomonadota</taxon>
        <taxon>Alphaproteobacteria</taxon>
        <taxon>Sphingomonadales</taxon>
        <taxon>Erythrobacteraceae</taxon>
        <taxon>Tsuneonella</taxon>
    </lineage>
</organism>
<dbReference type="Pfam" id="PF00593">
    <property type="entry name" value="TonB_dep_Rec_b-barrel"/>
    <property type="match status" value="1"/>
</dbReference>
<dbReference type="EMBL" id="CP016591">
    <property type="protein sequence ID" value="ANY21327.1"/>
    <property type="molecule type" value="Genomic_DNA"/>
</dbReference>
<evidence type="ECO:0000313" key="8">
    <source>
        <dbReference type="Proteomes" id="UP000092932"/>
    </source>
</evidence>
<dbReference type="GO" id="GO:0009279">
    <property type="term" value="C:cell outer membrane"/>
    <property type="evidence" value="ECO:0007669"/>
    <property type="project" value="UniProtKB-SubCell"/>
</dbReference>
<feature type="domain" description="TonB-dependent receptor plug" evidence="6">
    <location>
        <begin position="52"/>
        <end position="169"/>
    </location>
</feature>
<dbReference type="SUPFAM" id="SSF56935">
    <property type="entry name" value="Porins"/>
    <property type="match status" value="1"/>
</dbReference>
<dbReference type="AlphaFoldDB" id="A0A1B2AGQ7"/>
<name>A0A1B2AGQ7_9SPHN</name>
<keyword evidence="3" id="KW-0998">Cell outer membrane</keyword>
<keyword evidence="2 4" id="KW-0472">Membrane</keyword>
<dbReference type="PANTHER" id="PTHR47234">
    <property type="match status" value="1"/>
</dbReference>
<evidence type="ECO:0000256" key="2">
    <source>
        <dbReference type="ARBA" id="ARBA00023136"/>
    </source>
</evidence>
<gene>
    <name evidence="7" type="primary">cirA_12</name>
    <name evidence="7" type="ORF">A6F68_02838</name>
</gene>
<keyword evidence="7" id="KW-0675">Receptor</keyword>
<dbReference type="InterPro" id="IPR037066">
    <property type="entry name" value="Plug_dom_sf"/>
</dbReference>
<evidence type="ECO:0000313" key="7">
    <source>
        <dbReference type="EMBL" id="ANY21327.1"/>
    </source>
</evidence>
<dbReference type="Gene3D" id="2.40.170.20">
    <property type="entry name" value="TonB-dependent receptor, beta-barrel domain"/>
    <property type="match status" value="1"/>
</dbReference>
<dbReference type="KEGG" id="ado:A6F68_02838"/>
<dbReference type="PATRIC" id="fig|692370.5.peg.2846"/>
<feature type="domain" description="TonB-dependent receptor-like beta-barrel" evidence="5">
    <location>
        <begin position="610"/>
        <end position="1030"/>
    </location>
</feature>
<dbReference type="InterPro" id="IPR036942">
    <property type="entry name" value="Beta-barrel_TonB_sf"/>
</dbReference>
<comment type="subcellular location">
    <subcellularLocation>
        <location evidence="1 4">Cell outer membrane</location>
    </subcellularLocation>
</comment>
<dbReference type="Proteomes" id="UP000092932">
    <property type="component" value="Chromosome"/>
</dbReference>
<dbReference type="InterPro" id="IPR000531">
    <property type="entry name" value="Beta-barrel_TonB"/>
</dbReference>
<accession>A0A1B2AGQ7</accession>
<keyword evidence="4" id="KW-0798">TonB box</keyword>
<dbReference type="STRING" id="692370.A6F68_02838"/>
<sequence>MVLAAAPAVAQVQEEEAADVNADGTLPETTAGSPIVVTGSRIRREDFQSVSPTFTVGESLLEDRQFNNVAEALNQNPLFGVPGQSATGTIGNADVGQNFVNFFGLGSQRTLTVVNGRRVVAANAPTVFNNAAPGLQVDLNIIPVAMVDRIENVTIRGAPIYGSDAISGTVNVILKNDFEGLEIDGNYGITERGDAEEYRLSGLMGSNFAEGRGNVTIAVEHTRAKGLLERDRFDFICSGCSFQTNPANRGPADGVPDRVLIRDARVSFATFNGLPALFFGNPFIGAPIENAAGDILQFDRDGNLVPFDPGTQYGIVFSDGGDGIAISDINTLQSGVKRTVFATTGRYEVTPNIEVFAETLFASTKGRDLGSQAVWNTDFFPDDGGAIQFSVDNPFLTPQARQTIQANCIANGLDNADATDPSDDCTFLMARFGRTLTPGVNETSQNLYRIVTGVRGDFELGGRAFNWELAYNYGKTENTTFIEGVQGRRFAFALDAVRLNAANIATIRSNASLFPSGTPLDFVNVVRNGQVQNVSINNLQAGDIACNALINVPDPAGGGISIPENGAFTDIKACVPLNYFGEAGTTPQAADYVSVPFPSATNISQKVFTGFVQGDLFTLPGGDVNIVAGYEHREEGASFIPGSGLQGGQQLGNVAVTATAGGYKTDEFFGELLLPIVGPDMGWGPLTRVEAEGAYRYVDNSRAGSASTWSAGGKIGLFADQVTLRGTYARSIRAPALVELFLPISGTNSRGNDPCDSSLIAGGPNPANRQANCAAAAQALGFTGLATYQARVINGTQVGTTGGNPGLTNEESKSYTLGVLLAPNFVPGRLNLAVDYVNIQIANAISQLTLTNVLQACYDADPANFPNQFCSRFSRAPLGDPNGAFQIAPGYSTGFLNAGTRKFQAVTAQMNWSSDLVDLFGGSGDMGRLSLDGSLFHLIQDDASFTGFDLTDNVDNVGSSNWVGQLNISYDRDNWGAFWQTRFVDAADVNNQDSAEARDFLRVPDYWLFNAGLSFRPSDLMEFRLTVNNVFDKAPSDVAGATANGPFAYDLFGRSYRIGAKLTF</sequence>
<dbReference type="Gene3D" id="2.170.130.10">
    <property type="entry name" value="TonB-dependent receptor, plug domain"/>
    <property type="match status" value="1"/>
</dbReference>
<evidence type="ECO:0000256" key="1">
    <source>
        <dbReference type="ARBA" id="ARBA00004442"/>
    </source>
</evidence>
<dbReference type="InterPro" id="IPR012910">
    <property type="entry name" value="Plug_dom"/>
</dbReference>
<evidence type="ECO:0000259" key="5">
    <source>
        <dbReference type="Pfam" id="PF00593"/>
    </source>
</evidence>
<evidence type="ECO:0000256" key="4">
    <source>
        <dbReference type="RuleBase" id="RU003357"/>
    </source>
</evidence>
<keyword evidence="8" id="KW-1185">Reference proteome</keyword>
<evidence type="ECO:0000256" key="3">
    <source>
        <dbReference type="ARBA" id="ARBA00023237"/>
    </source>
</evidence>
<proteinExistence type="inferred from homology"/>
<dbReference type="PANTHER" id="PTHR47234:SF2">
    <property type="entry name" value="TONB-DEPENDENT RECEPTOR"/>
    <property type="match status" value="1"/>
</dbReference>
<dbReference type="Pfam" id="PF07715">
    <property type="entry name" value="Plug"/>
    <property type="match status" value="1"/>
</dbReference>
<protein>
    <submittedName>
        <fullName evidence="7">Colicin I receptor</fullName>
    </submittedName>
</protein>
<comment type="similarity">
    <text evidence="4">Belongs to the TonB-dependent receptor family.</text>
</comment>
<evidence type="ECO:0000259" key="6">
    <source>
        <dbReference type="Pfam" id="PF07715"/>
    </source>
</evidence>